<evidence type="ECO:0000256" key="3">
    <source>
        <dbReference type="ARBA" id="ARBA00022692"/>
    </source>
</evidence>
<evidence type="ECO:0000256" key="2">
    <source>
        <dbReference type="ARBA" id="ARBA00022475"/>
    </source>
</evidence>
<feature type="transmembrane region" description="Helical" evidence="6">
    <location>
        <begin position="146"/>
        <end position="164"/>
    </location>
</feature>
<reference evidence="7 8" key="2">
    <citation type="submission" date="2019-01" db="EMBL/GenBank/DDBJ databases">
        <authorList>
            <person name="Li Y."/>
        </authorList>
    </citation>
    <scope>NUCLEOTIDE SEQUENCE [LARGE SCALE GENOMIC DNA]</scope>
    <source>
        <strain evidence="7 8">D19-10-3-21</strain>
    </source>
</reference>
<dbReference type="GO" id="GO:0015171">
    <property type="term" value="F:amino acid transmembrane transporter activity"/>
    <property type="evidence" value="ECO:0007669"/>
    <property type="project" value="TreeGrafter"/>
</dbReference>
<feature type="transmembrane region" description="Helical" evidence="6">
    <location>
        <begin position="74"/>
        <end position="92"/>
    </location>
</feature>
<keyword evidence="3 6" id="KW-0812">Transmembrane</keyword>
<dbReference type="OrthoDB" id="9804822at2"/>
<organism evidence="7 8">
    <name type="scientific">Paenirhodobacter populi</name>
    <dbReference type="NCBI Taxonomy" id="2306993"/>
    <lineage>
        <taxon>Bacteria</taxon>
        <taxon>Pseudomonadati</taxon>
        <taxon>Pseudomonadota</taxon>
        <taxon>Alphaproteobacteria</taxon>
        <taxon>Rhodobacterales</taxon>
        <taxon>Rhodobacter group</taxon>
        <taxon>Paenirhodobacter</taxon>
    </lineage>
</organism>
<protein>
    <submittedName>
        <fullName evidence="7">LysE family translocator</fullName>
    </submittedName>
</protein>
<evidence type="ECO:0000256" key="1">
    <source>
        <dbReference type="ARBA" id="ARBA00004651"/>
    </source>
</evidence>
<evidence type="ECO:0000313" key="7">
    <source>
        <dbReference type="EMBL" id="RWR31130.1"/>
    </source>
</evidence>
<keyword evidence="4 6" id="KW-1133">Transmembrane helix</keyword>
<feature type="transmembrane region" description="Helical" evidence="6">
    <location>
        <begin position="43"/>
        <end position="67"/>
    </location>
</feature>
<comment type="subcellular location">
    <subcellularLocation>
        <location evidence="1">Cell membrane</location>
        <topology evidence="1">Multi-pass membrane protein</topology>
    </subcellularLocation>
</comment>
<dbReference type="PIRSF" id="PIRSF006324">
    <property type="entry name" value="LeuE"/>
    <property type="match status" value="1"/>
</dbReference>
<comment type="caution">
    <text evidence="7">The sequence shown here is derived from an EMBL/GenBank/DDBJ whole genome shotgun (WGS) entry which is preliminary data.</text>
</comment>
<gene>
    <name evidence="7" type="ORF">D2T31_05395</name>
</gene>
<dbReference type="PANTHER" id="PTHR30086:SF20">
    <property type="entry name" value="ARGININE EXPORTER PROTEIN ARGO-RELATED"/>
    <property type="match status" value="1"/>
</dbReference>
<dbReference type="Proteomes" id="UP000285295">
    <property type="component" value="Unassembled WGS sequence"/>
</dbReference>
<dbReference type="GO" id="GO:0005886">
    <property type="term" value="C:plasma membrane"/>
    <property type="evidence" value="ECO:0007669"/>
    <property type="project" value="UniProtKB-SubCell"/>
</dbReference>
<evidence type="ECO:0000256" key="4">
    <source>
        <dbReference type="ARBA" id="ARBA00022989"/>
    </source>
</evidence>
<evidence type="ECO:0000256" key="5">
    <source>
        <dbReference type="ARBA" id="ARBA00023136"/>
    </source>
</evidence>
<dbReference type="PANTHER" id="PTHR30086">
    <property type="entry name" value="ARGININE EXPORTER PROTEIN ARGO"/>
    <property type="match status" value="1"/>
</dbReference>
<name>A0A443KEA9_9RHOB</name>
<proteinExistence type="predicted"/>
<dbReference type="RefSeq" id="WP_128236664.1">
    <property type="nucleotide sequence ID" value="NZ_SAUX01000005.1"/>
</dbReference>
<feature type="transmembrane region" description="Helical" evidence="6">
    <location>
        <begin position="185"/>
        <end position="203"/>
    </location>
</feature>
<evidence type="ECO:0000256" key="6">
    <source>
        <dbReference type="SAM" id="Phobius"/>
    </source>
</evidence>
<dbReference type="Pfam" id="PF01810">
    <property type="entry name" value="LysE"/>
    <property type="match status" value="1"/>
</dbReference>
<sequence>MSLELYPVFVLACLALLVTPGPNGLLCINHSVRFGPGRAFWTSLGSVAGVLVMIAASMAGLGAILLASETLFSLVKWLGAAYLLWLAWQTWFSPASDVSPAAGQASGLPKRRKVFADGLGVAVSNPKALIFFATFLPQFIRADEPLLTQFAILAGTFSILQLAYEISLALTAKRMGAWLARNGKAFNRATACVFVGIAGMVFTSERAR</sequence>
<evidence type="ECO:0000313" key="8">
    <source>
        <dbReference type="Proteomes" id="UP000285295"/>
    </source>
</evidence>
<keyword evidence="5 6" id="KW-0472">Membrane</keyword>
<dbReference type="AlphaFoldDB" id="A0A443KEA9"/>
<reference evidence="7 8" key="1">
    <citation type="submission" date="2019-01" db="EMBL/GenBank/DDBJ databases">
        <title>Sinorhodobacter populi sp. nov. isolated from the symptomatic bark tissue of Populus euramericana canker.</title>
        <authorList>
            <person name="Xu G."/>
        </authorList>
    </citation>
    <scope>NUCLEOTIDE SEQUENCE [LARGE SCALE GENOMIC DNA]</scope>
    <source>
        <strain evidence="7 8">D19-10-3-21</strain>
    </source>
</reference>
<accession>A0A443KEA9</accession>
<dbReference type="EMBL" id="SAUX01000005">
    <property type="protein sequence ID" value="RWR31130.1"/>
    <property type="molecule type" value="Genomic_DNA"/>
</dbReference>
<keyword evidence="2" id="KW-1003">Cell membrane</keyword>
<dbReference type="InterPro" id="IPR001123">
    <property type="entry name" value="LeuE-type"/>
</dbReference>